<dbReference type="EMBL" id="JAHJDP010000012">
    <property type="protein sequence ID" value="MBU2689668.1"/>
    <property type="molecule type" value="Genomic_DNA"/>
</dbReference>
<dbReference type="PROSITE" id="PS51257">
    <property type="entry name" value="PROKAR_LIPOPROTEIN"/>
    <property type="match status" value="1"/>
</dbReference>
<dbReference type="GO" id="GO:0070006">
    <property type="term" value="F:metalloaminopeptidase activity"/>
    <property type="evidence" value="ECO:0007669"/>
    <property type="project" value="TreeGrafter"/>
</dbReference>
<evidence type="ECO:0000259" key="2">
    <source>
        <dbReference type="Pfam" id="PF01433"/>
    </source>
</evidence>
<dbReference type="InterPro" id="IPR050344">
    <property type="entry name" value="Peptidase_M1_aminopeptidases"/>
</dbReference>
<feature type="chain" id="PRO_5037947179" description="Peptidase M1 membrane alanine aminopeptidase domain-containing protein" evidence="1">
    <location>
        <begin position="21"/>
        <end position="726"/>
    </location>
</feature>
<dbReference type="PANTHER" id="PTHR11533">
    <property type="entry name" value="PROTEASE M1 ZINC METALLOPROTEASE"/>
    <property type="match status" value="1"/>
</dbReference>
<dbReference type="Pfam" id="PF01433">
    <property type="entry name" value="Peptidase_M1"/>
    <property type="match status" value="1"/>
</dbReference>
<accession>A0A948RU91</accession>
<dbReference type="GO" id="GO:0005615">
    <property type="term" value="C:extracellular space"/>
    <property type="evidence" value="ECO:0007669"/>
    <property type="project" value="TreeGrafter"/>
</dbReference>
<feature type="domain" description="Peptidase M1 membrane alanine aminopeptidase" evidence="2">
    <location>
        <begin position="320"/>
        <end position="461"/>
    </location>
</feature>
<dbReference type="Gene3D" id="1.10.390.10">
    <property type="entry name" value="Neutral Protease Domain 2"/>
    <property type="match status" value="1"/>
</dbReference>
<comment type="caution">
    <text evidence="3">The sequence shown here is derived from an EMBL/GenBank/DDBJ whole genome shotgun (WGS) entry which is preliminary data.</text>
</comment>
<dbReference type="InterPro" id="IPR027268">
    <property type="entry name" value="Peptidase_M4/M1_CTD_sf"/>
</dbReference>
<dbReference type="PANTHER" id="PTHR11533:SF174">
    <property type="entry name" value="PUROMYCIN-SENSITIVE AMINOPEPTIDASE-RELATED"/>
    <property type="match status" value="1"/>
</dbReference>
<gene>
    <name evidence="3" type="ORF">KJ970_01995</name>
</gene>
<feature type="signal peptide" evidence="1">
    <location>
        <begin position="1"/>
        <end position="20"/>
    </location>
</feature>
<reference evidence="3" key="1">
    <citation type="submission" date="2021-05" db="EMBL/GenBank/DDBJ databases">
        <title>Energy efficiency and biological interactions define the core microbiome of deep oligotrophic groundwater.</title>
        <authorList>
            <person name="Mehrshad M."/>
            <person name="Lopez-Fernandez M."/>
            <person name="Bell E."/>
            <person name="Bernier-Latmani R."/>
            <person name="Bertilsson S."/>
            <person name="Dopson M."/>
        </authorList>
    </citation>
    <scope>NUCLEOTIDE SEQUENCE</scope>
    <source>
        <strain evidence="3">Modern_marine.mb.64</strain>
    </source>
</reference>
<dbReference type="AlphaFoldDB" id="A0A948RU91"/>
<dbReference type="SUPFAM" id="SSF55486">
    <property type="entry name" value="Metalloproteases ('zincins'), catalytic domain"/>
    <property type="match status" value="1"/>
</dbReference>
<dbReference type="GO" id="GO:0005737">
    <property type="term" value="C:cytoplasm"/>
    <property type="evidence" value="ECO:0007669"/>
    <property type="project" value="TreeGrafter"/>
</dbReference>
<dbReference type="InterPro" id="IPR014782">
    <property type="entry name" value="Peptidase_M1_dom"/>
</dbReference>
<protein>
    <recommendedName>
        <fullName evidence="2">Peptidase M1 membrane alanine aminopeptidase domain-containing protein</fullName>
    </recommendedName>
</protein>
<evidence type="ECO:0000256" key="1">
    <source>
        <dbReference type="SAM" id="SignalP"/>
    </source>
</evidence>
<proteinExistence type="predicted"/>
<dbReference type="GO" id="GO:0042277">
    <property type="term" value="F:peptide binding"/>
    <property type="evidence" value="ECO:0007669"/>
    <property type="project" value="TreeGrafter"/>
</dbReference>
<dbReference type="Proteomes" id="UP000777784">
    <property type="component" value="Unassembled WGS sequence"/>
</dbReference>
<dbReference type="GO" id="GO:0008270">
    <property type="term" value="F:zinc ion binding"/>
    <property type="evidence" value="ECO:0007669"/>
    <property type="project" value="InterPro"/>
</dbReference>
<evidence type="ECO:0000313" key="4">
    <source>
        <dbReference type="Proteomes" id="UP000777784"/>
    </source>
</evidence>
<organism evidence="3 4">
    <name type="scientific">Eiseniibacteriota bacterium</name>
    <dbReference type="NCBI Taxonomy" id="2212470"/>
    <lineage>
        <taxon>Bacteria</taxon>
        <taxon>Candidatus Eiseniibacteriota</taxon>
    </lineage>
</organism>
<keyword evidence="1" id="KW-0732">Signal</keyword>
<name>A0A948RU91_UNCEI</name>
<sequence>MRILLLLGWGLALSCFSTLADDPVQIRSHSLQVTLDPAAHHIQAIDTLRLAAPAGEVALYFHKGLVVREAAIRLRGTRGWIPLPAAAVRRESLEKGAKQGYANLNINNNLESGETRDLLVLRLDRAGSWDIRLNYEGEIYDDLETPAFSRMELADETSGIISAEGAFLTPGTCWYPHGEDELTPFRLDLSLPWPWKAMAEGRILSEEGDSTSGRSRTLFWEPRPMEGLHLVAGPYKVWDTDVDGIQLAVYLYEDDPDLAIGYLESLAGYAHQYNEMFGPYPFTKFAVVENFFPTGYGMPSFTLLGSQVLRLPFIRFTSLGHEYVHNWWGNSVYPDYKMGNWCEGITVFCADYEYAKLRGPDGGRDYRFQINRDYSAYVREDNDFPLTQFISRTTPDSRSIGYGKSAMVFIMLEELLGREAILETFRRVVQDYAFKYMTWEDWRREFEATSKRDLTDFFIQWVEQTGAPDLELAEVKLQSAGRSYQLTGVLRQKGKVFNLPVPLIVETVSGKQTKRIVDLEKRNATWDIELDEKPVSVTVDPDHYTFRRMPWEEMPPTLAWLMGDPDFTVVLPALPDPADSLLAAAYETLAQQLTRGEGGQVISAKSWKKASITGSILWLGYPGEAGIPEEFLKDQPVEAALSTSSLRLWEQEMGADFNMAIYIWRHPYDQEKVAAYLVAADAGALDSARRKIPHYGKYSYLAFQDGQNVLKGVWAVEDHPLRVMIP</sequence>
<dbReference type="GO" id="GO:0016020">
    <property type="term" value="C:membrane"/>
    <property type="evidence" value="ECO:0007669"/>
    <property type="project" value="TreeGrafter"/>
</dbReference>
<evidence type="ECO:0000313" key="3">
    <source>
        <dbReference type="EMBL" id="MBU2689668.1"/>
    </source>
</evidence>
<dbReference type="GO" id="GO:0043171">
    <property type="term" value="P:peptide catabolic process"/>
    <property type="evidence" value="ECO:0007669"/>
    <property type="project" value="TreeGrafter"/>
</dbReference>